<keyword evidence="12" id="KW-1185">Reference proteome</keyword>
<dbReference type="SMART" id="SM00184">
    <property type="entry name" value="RING"/>
    <property type="match status" value="1"/>
</dbReference>
<feature type="domain" description="RING-type" evidence="10">
    <location>
        <begin position="48"/>
        <end position="91"/>
    </location>
</feature>
<keyword evidence="6" id="KW-0833">Ubl conjugation pathway</keyword>
<evidence type="ECO:0000256" key="3">
    <source>
        <dbReference type="ARBA" id="ARBA00022723"/>
    </source>
</evidence>
<dbReference type="PROSITE" id="PS50089">
    <property type="entry name" value="ZF_RING_2"/>
    <property type="match status" value="1"/>
</dbReference>
<protein>
    <recommendedName>
        <fullName evidence="1">Anaphase-promoting complex subunit 11</fullName>
    </recommendedName>
</protein>
<dbReference type="GO" id="GO:0051301">
    <property type="term" value="P:cell division"/>
    <property type="evidence" value="ECO:0007669"/>
    <property type="project" value="UniProtKB-KW"/>
</dbReference>
<dbReference type="PANTHER" id="PTHR11210">
    <property type="entry name" value="RING BOX"/>
    <property type="match status" value="1"/>
</dbReference>
<dbReference type="GO" id="GO:0031145">
    <property type="term" value="P:anaphase-promoting complex-dependent catabolic process"/>
    <property type="evidence" value="ECO:0007669"/>
    <property type="project" value="InterPro"/>
</dbReference>
<keyword evidence="5" id="KW-0498">Mitosis</keyword>
<dbReference type="InterPro" id="IPR013083">
    <property type="entry name" value="Znf_RING/FYVE/PHD"/>
</dbReference>
<dbReference type="GO" id="GO:0097602">
    <property type="term" value="F:cullin family protein binding"/>
    <property type="evidence" value="ECO:0007669"/>
    <property type="project" value="InterPro"/>
</dbReference>
<keyword evidence="8" id="KW-0131">Cell cycle</keyword>
<sequence>MKVDVKEIHSVFAWSWHIPKDSKDGQVDENDDDDDVCGICRAGYNATCPSCKYPGDECSLVVGECNHNFHVHCIYRWLVTTTSRGLCPMCRQVFQLKRGLAINDSQLDKFRELHARKRTGTAGEFADDADDEEAIIRAVGQQDQPETVDDQGDVIMDQGLVVR</sequence>
<evidence type="ECO:0000256" key="6">
    <source>
        <dbReference type="ARBA" id="ARBA00022786"/>
    </source>
</evidence>
<evidence type="ECO:0000256" key="1">
    <source>
        <dbReference type="ARBA" id="ARBA00013928"/>
    </source>
</evidence>
<dbReference type="InterPro" id="IPR024991">
    <property type="entry name" value="RING-H2_APC11"/>
</dbReference>
<dbReference type="Gene3D" id="3.30.40.10">
    <property type="entry name" value="Zinc/RING finger domain, C3HC4 (zinc finger)"/>
    <property type="match status" value="1"/>
</dbReference>
<proteinExistence type="predicted"/>
<keyword evidence="4 9" id="KW-0863">Zinc-finger</keyword>
<dbReference type="InterPro" id="IPR051031">
    <property type="entry name" value="RING-box_E3_Ubiquitin_Ligase"/>
</dbReference>
<dbReference type="AlphaFoldDB" id="A0A8J2T6L1"/>
<dbReference type="GO" id="GO:0061630">
    <property type="term" value="F:ubiquitin protein ligase activity"/>
    <property type="evidence" value="ECO:0007669"/>
    <property type="project" value="InterPro"/>
</dbReference>
<dbReference type="OrthoDB" id="1681166at2759"/>
<evidence type="ECO:0000313" key="12">
    <source>
        <dbReference type="Proteomes" id="UP000019375"/>
    </source>
</evidence>
<dbReference type="SUPFAM" id="SSF57850">
    <property type="entry name" value="RING/U-box"/>
    <property type="match status" value="1"/>
</dbReference>
<dbReference type="Pfam" id="PF12861">
    <property type="entry name" value="zf-ANAPC11"/>
    <property type="match status" value="1"/>
</dbReference>
<keyword evidence="2" id="KW-0132">Cell division</keyword>
<evidence type="ECO:0000313" key="11">
    <source>
        <dbReference type="EMBL" id="CDF89116.1"/>
    </source>
</evidence>
<dbReference type="EMBL" id="HG316456">
    <property type="protein sequence ID" value="CDF89116.1"/>
    <property type="molecule type" value="Genomic_DNA"/>
</dbReference>
<evidence type="ECO:0000256" key="8">
    <source>
        <dbReference type="ARBA" id="ARBA00023306"/>
    </source>
</evidence>
<evidence type="ECO:0000256" key="9">
    <source>
        <dbReference type="PROSITE-ProRule" id="PRU00175"/>
    </source>
</evidence>
<evidence type="ECO:0000256" key="7">
    <source>
        <dbReference type="ARBA" id="ARBA00022833"/>
    </source>
</evidence>
<accession>A0A8J2T6L1</accession>
<evidence type="ECO:0000256" key="4">
    <source>
        <dbReference type="ARBA" id="ARBA00022771"/>
    </source>
</evidence>
<evidence type="ECO:0000259" key="10">
    <source>
        <dbReference type="PROSITE" id="PS50089"/>
    </source>
</evidence>
<dbReference type="GO" id="GO:0008270">
    <property type="term" value="F:zinc ion binding"/>
    <property type="evidence" value="ECO:0007669"/>
    <property type="project" value="UniProtKB-KW"/>
</dbReference>
<reference evidence="12" key="1">
    <citation type="journal article" date="2013" name="Genome Announc.">
        <title>Genome sequence of the food spoilage yeast Zygosaccharomyces bailii CLIB 213(T).</title>
        <authorList>
            <person name="Galeote V."/>
            <person name="Bigey F."/>
            <person name="Devillers H."/>
            <person name="Neuveglise C."/>
            <person name="Dequin S."/>
        </authorList>
    </citation>
    <scope>NUCLEOTIDE SEQUENCE [LARGE SCALE GENOMIC DNA]</scope>
    <source>
        <strain evidence="12">CLIB 213 / ATCC 58445 / CBS 680 / CCRC 21525 / NBRC 1098 / NCYC 1416 / NRRL Y-2227</strain>
    </source>
</reference>
<evidence type="ECO:0000256" key="5">
    <source>
        <dbReference type="ARBA" id="ARBA00022776"/>
    </source>
</evidence>
<gene>
    <name evidence="11" type="ORF">BN860_09516g</name>
</gene>
<dbReference type="InterPro" id="IPR001841">
    <property type="entry name" value="Znf_RING"/>
</dbReference>
<evidence type="ECO:0000256" key="2">
    <source>
        <dbReference type="ARBA" id="ARBA00022618"/>
    </source>
</evidence>
<name>A0A8J2T6L1_ZYGB2</name>
<dbReference type="Proteomes" id="UP000019375">
    <property type="component" value="Unassembled WGS sequence"/>
</dbReference>
<keyword evidence="7" id="KW-0862">Zinc</keyword>
<keyword evidence="3" id="KW-0479">Metal-binding</keyword>
<dbReference type="GO" id="GO:0005680">
    <property type="term" value="C:anaphase-promoting complex"/>
    <property type="evidence" value="ECO:0007669"/>
    <property type="project" value="InterPro"/>
</dbReference>
<dbReference type="CDD" id="cd16456">
    <property type="entry name" value="RING-H2_APC11"/>
    <property type="match status" value="1"/>
</dbReference>
<organism evidence="11 12">
    <name type="scientific">Zygosaccharomyces bailii (strain CLIB 213 / ATCC 58445 / CBS 680 / BCRC 21525 / NBRC 1098 / NCYC 1416 / NRRL Y-2227)</name>
    <dbReference type="NCBI Taxonomy" id="1333698"/>
    <lineage>
        <taxon>Eukaryota</taxon>
        <taxon>Fungi</taxon>
        <taxon>Dikarya</taxon>
        <taxon>Ascomycota</taxon>
        <taxon>Saccharomycotina</taxon>
        <taxon>Saccharomycetes</taxon>
        <taxon>Saccharomycetales</taxon>
        <taxon>Saccharomycetaceae</taxon>
        <taxon>Zygosaccharomyces</taxon>
    </lineage>
</organism>